<name>A0A2U1PZT2_ARTAN</name>
<keyword evidence="5" id="KW-1185">Reference proteome</keyword>
<protein>
    <recommendedName>
        <fullName evidence="3">Berberine/berberine-like domain-containing protein</fullName>
    </recommendedName>
</protein>
<dbReference type="GO" id="GO:0050660">
    <property type="term" value="F:flavin adenine dinucleotide binding"/>
    <property type="evidence" value="ECO:0007669"/>
    <property type="project" value="InterPro"/>
</dbReference>
<dbReference type="Proteomes" id="UP000245207">
    <property type="component" value="Unassembled WGS sequence"/>
</dbReference>
<dbReference type="Gene3D" id="3.30.465.10">
    <property type="match status" value="1"/>
</dbReference>
<organism evidence="4 5">
    <name type="scientific">Artemisia annua</name>
    <name type="common">Sweet wormwood</name>
    <dbReference type="NCBI Taxonomy" id="35608"/>
    <lineage>
        <taxon>Eukaryota</taxon>
        <taxon>Viridiplantae</taxon>
        <taxon>Streptophyta</taxon>
        <taxon>Embryophyta</taxon>
        <taxon>Tracheophyta</taxon>
        <taxon>Spermatophyta</taxon>
        <taxon>Magnoliopsida</taxon>
        <taxon>eudicotyledons</taxon>
        <taxon>Gunneridae</taxon>
        <taxon>Pentapetalae</taxon>
        <taxon>asterids</taxon>
        <taxon>campanulids</taxon>
        <taxon>Asterales</taxon>
        <taxon>Asteraceae</taxon>
        <taxon>Asteroideae</taxon>
        <taxon>Anthemideae</taxon>
        <taxon>Artemisiinae</taxon>
        <taxon>Artemisia</taxon>
    </lineage>
</organism>
<evidence type="ECO:0000259" key="3">
    <source>
        <dbReference type="Pfam" id="PF08031"/>
    </source>
</evidence>
<evidence type="ECO:0000313" key="4">
    <source>
        <dbReference type="EMBL" id="PWA91281.1"/>
    </source>
</evidence>
<feature type="domain" description="Berberine/berberine-like" evidence="3">
    <location>
        <begin position="77"/>
        <end position="132"/>
    </location>
</feature>
<dbReference type="Pfam" id="PF08031">
    <property type="entry name" value="BBE"/>
    <property type="match status" value="1"/>
</dbReference>
<keyword evidence="2" id="KW-0274">FAD</keyword>
<evidence type="ECO:0000256" key="2">
    <source>
        <dbReference type="ARBA" id="ARBA00022827"/>
    </source>
</evidence>
<dbReference type="AlphaFoldDB" id="A0A2U1PZT2"/>
<evidence type="ECO:0000313" key="5">
    <source>
        <dbReference type="Proteomes" id="UP000245207"/>
    </source>
</evidence>
<keyword evidence="1" id="KW-0285">Flavoprotein</keyword>
<gene>
    <name evidence="4" type="ORF">CTI12_AA092180</name>
</gene>
<sequence length="153" mass="17795">MIELGNVVFQWNPYGGVMAQIPSSATSFPHRARFLWKMQYLVDWKDAKMEKDSLNQMQSFYDFMAPYASNSPIAAVLNYRDIDLGVNHNGANSYVEGKVYGEKYFLGNFDRLMKIKTVVDPKNFFRNEQSIPTSSTKRVQYYCVMENQNCYFS</sequence>
<dbReference type="InterPro" id="IPR016169">
    <property type="entry name" value="FAD-bd_PCMH_sub2"/>
</dbReference>
<comment type="caution">
    <text evidence="4">The sequence shown here is derived from an EMBL/GenBank/DDBJ whole genome shotgun (WGS) entry which is preliminary data.</text>
</comment>
<dbReference type="Gene3D" id="3.40.462.20">
    <property type="match status" value="1"/>
</dbReference>
<proteinExistence type="predicted"/>
<dbReference type="EMBL" id="PKPP01000559">
    <property type="protein sequence ID" value="PWA91281.1"/>
    <property type="molecule type" value="Genomic_DNA"/>
</dbReference>
<accession>A0A2U1PZT2</accession>
<dbReference type="STRING" id="35608.A0A2U1PZT2"/>
<dbReference type="GO" id="GO:0016491">
    <property type="term" value="F:oxidoreductase activity"/>
    <property type="evidence" value="ECO:0007669"/>
    <property type="project" value="InterPro"/>
</dbReference>
<dbReference type="PANTHER" id="PTHR32448">
    <property type="entry name" value="OS08G0158400 PROTEIN"/>
    <property type="match status" value="1"/>
</dbReference>
<dbReference type="InterPro" id="IPR012951">
    <property type="entry name" value="BBE"/>
</dbReference>
<dbReference type="OrthoDB" id="407275at2759"/>
<reference evidence="4 5" key="1">
    <citation type="journal article" date="2018" name="Mol. Plant">
        <title>The genome of Artemisia annua provides insight into the evolution of Asteraceae family and artemisinin biosynthesis.</title>
        <authorList>
            <person name="Shen Q."/>
            <person name="Zhang L."/>
            <person name="Liao Z."/>
            <person name="Wang S."/>
            <person name="Yan T."/>
            <person name="Shi P."/>
            <person name="Liu M."/>
            <person name="Fu X."/>
            <person name="Pan Q."/>
            <person name="Wang Y."/>
            <person name="Lv Z."/>
            <person name="Lu X."/>
            <person name="Zhang F."/>
            <person name="Jiang W."/>
            <person name="Ma Y."/>
            <person name="Chen M."/>
            <person name="Hao X."/>
            <person name="Li L."/>
            <person name="Tang Y."/>
            <person name="Lv G."/>
            <person name="Zhou Y."/>
            <person name="Sun X."/>
            <person name="Brodelius P.E."/>
            <person name="Rose J.K.C."/>
            <person name="Tang K."/>
        </authorList>
    </citation>
    <scope>NUCLEOTIDE SEQUENCE [LARGE SCALE GENOMIC DNA]</scope>
    <source>
        <strain evidence="5">cv. Huhao1</strain>
        <tissue evidence="4">Leaf</tissue>
    </source>
</reference>
<evidence type="ECO:0000256" key="1">
    <source>
        <dbReference type="ARBA" id="ARBA00022630"/>
    </source>
</evidence>